<evidence type="ECO:0000256" key="3">
    <source>
        <dbReference type="ARBA" id="ARBA00012239"/>
    </source>
</evidence>
<evidence type="ECO:0000256" key="4">
    <source>
        <dbReference type="ARBA" id="ARBA00022679"/>
    </source>
</evidence>
<dbReference type="PANTHER" id="PTHR43586:SF8">
    <property type="entry name" value="CYSTEINE DESULFURASE 1, CHLOROPLASTIC"/>
    <property type="match status" value="1"/>
</dbReference>
<accession>A0ABV6B7I2</accession>
<keyword evidence="8" id="KW-0032">Aminotransferase</keyword>
<protein>
    <recommendedName>
        <fullName evidence="3">cysteine desulfurase</fullName>
        <ecNumber evidence="3">2.8.1.7</ecNumber>
    </recommendedName>
</protein>
<dbReference type="PANTHER" id="PTHR43586">
    <property type="entry name" value="CYSTEINE DESULFURASE"/>
    <property type="match status" value="1"/>
</dbReference>
<dbReference type="RefSeq" id="WP_380016326.1">
    <property type="nucleotide sequence ID" value="NZ_JBHLYR010000069.1"/>
</dbReference>
<comment type="similarity">
    <text evidence="2">Belongs to the class-V pyridoxal-phosphate-dependent aminotransferase family. Csd subfamily.</text>
</comment>
<evidence type="ECO:0000313" key="8">
    <source>
        <dbReference type="EMBL" id="MFB9994910.1"/>
    </source>
</evidence>
<dbReference type="InterPro" id="IPR016454">
    <property type="entry name" value="Cysteine_dSase"/>
</dbReference>
<reference evidence="8 9" key="1">
    <citation type="submission" date="2024-09" db="EMBL/GenBank/DDBJ databases">
        <authorList>
            <person name="Sun Q."/>
            <person name="Mori K."/>
        </authorList>
    </citation>
    <scope>NUCLEOTIDE SEQUENCE [LARGE SCALE GENOMIC DNA]</scope>
    <source>
        <strain evidence="8 9">JCM 13503</strain>
    </source>
</reference>
<evidence type="ECO:0000256" key="6">
    <source>
        <dbReference type="ARBA" id="ARBA00050776"/>
    </source>
</evidence>
<evidence type="ECO:0000256" key="2">
    <source>
        <dbReference type="ARBA" id="ARBA00010447"/>
    </source>
</evidence>
<dbReference type="EC" id="2.8.1.7" evidence="3"/>
<dbReference type="InterPro" id="IPR015421">
    <property type="entry name" value="PyrdxlP-dep_Trfase_major"/>
</dbReference>
<dbReference type="SUPFAM" id="SSF53383">
    <property type="entry name" value="PLP-dependent transferases"/>
    <property type="match status" value="1"/>
</dbReference>
<evidence type="ECO:0000313" key="9">
    <source>
        <dbReference type="Proteomes" id="UP001589733"/>
    </source>
</evidence>
<name>A0ABV6B7I2_9DEIO</name>
<comment type="cofactor">
    <cofactor evidence="1">
        <name>pyridoxal 5'-phosphate</name>
        <dbReference type="ChEBI" id="CHEBI:597326"/>
    </cofactor>
</comment>
<feature type="domain" description="Aminotransferase class V" evidence="7">
    <location>
        <begin position="31"/>
        <end position="401"/>
    </location>
</feature>
<dbReference type="Gene3D" id="3.90.1150.10">
    <property type="entry name" value="Aspartate Aminotransferase, domain 1"/>
    <property type="match status" value="1"/>
</dbReference>
<dbReference type="InterPro" id="IPR000192">
    <property type="entry name" value="Aminotrans_V_dom"/>
</dbReference>
<gene>
    <name evidence="8" type="ORF">ACFFLM_23450</name>
</gene>
<keyword evidence="4" id="KW-0808">Transferase</keyword>
<comment type="caution">
    <text evidence="8">The sequence shown here is derived from an EMBL/GenBank/DDBJ whole genome shotgun (WGS) entry which is preliminary data.</text>
</comment>
<dbReference type="CDD" id="cd06453">
    <property type="entry name" value="SufS_like"/>
    <property type="match status" value="1"/>
</dbReference>
<dbReference type="InterPro" id="IPR015422">
    <property type="entry name" value="PyrdxlP-dep_Trfase_small"/>
</dbReference>
<proteinExistence type="inferred from homology"/>
<evidence type="ECO:0000256" key="5">
    <source>
        <dbReference type="ARBA" id="ARBA00022898"/>
    </source>
</evidence>
<dbReference type="Gene3D" id="3.40.640.10">
    <property type="entry name" value="Type I PLP-dependent aspartate aminotransferase-like (Major domain)"/>
    <property type="match status" value="1"/>
</dbReference>
<dbReference type="Pfam" id="PF00266">
    <property type="entry name" value="Aminotran_5"/>
    <property type="match status" value="1"/>
</dbReference>
<dbReference type="InterPro" id="IPR015424">
    <property type="entry name" value="PyrdxlP-dep_Trfase"/>
</dbReference>
<comment type="catalytic activity">
    <reaction evidence="6">
        <text>(sulfur carrier)-H + L-cysteine = (sulfur carrier)-SH + L-alanine</text>
        <dbReference type="Rhea" id="RHEA:43892"/>
        <dbReference type="Rhea" id="RHEA-COMP:14737"/>
        <dbReference type="Rhea" id="RHEA-COMP:14739"/>
        <dbReference type="ChEBI" id="CHEBI:29917"/>
        <dbReference type="ChEBI" id="CHEBI:35235"/>
        <dbReference type="ChEBI" id="CHEBI:57972"/>
        <dbReference type="ChEBI" id="CHEBI:64428"/>
        <dbReference type="EC" id="2.8.1.7"/>
    </reaction>
</comment>
<dbReference type="InterPro" id="IPR010970">
    <property type="entry name" value="Cys_dSase_SufS"/>
</dbReference>
<evidence type="ECO:0000259" key="7">
    <source>
        <dbReference type="Pfam" id="PF00266"/>
    </source>
</evidence>
<organism evidence="8 9">
    <name type="scientific">Deinococcus oregonensis</name>
    <dbReference type="NCBI Taxonomy" id="1805970"/>
    <lineage>
        <taxon>Bacteria</taxon>
        <taxon>Thermotogati</taxon>
        <taxon>Deinococcota</taxon>
        <taxon>Deinococci</taxon>
        <taxon>Deinococcales</taxon>
        <taxon>Deinococcaceae</taxon>
        <taxon>Deinococcus</taxon>
    </lineage>
</organism>
<sequence length="413" mass="44763">MTGTVSSSFDAAKWRADFPVLGQRVNGKPLVYLDNAATTQKPRVMIDRLHEVYSNHFAKDAEKHTFSQQLTAQMEEARAKTAQFVGAGSAENIVLMQNATEAIAVLAEGFSKGYLQPGDEIVLTQLEHHANIIPWLIAAESTGAIIKVAPVTDSGEVEVDAVAALLTERTKVVSVSHVSHVLGTILPVREITERAHSRGIPVILDGAQATPHMPLDLQEIGCDFYVMCGHKTYGPTSVGMLYGTSEWLARLPAWEGGSDNAAEVTFEGWTPKPPPKKFEAGTQALADIIALGSSLDYLAGIGMDCILRHEQGLIEDLITRLEGIDGVRVLGHPRERVGLASFVIDGVEDVQDVEKFLDQEYGVAVRAGDLTAQPLMNRLGILGAIRASLGLYSTRDDVSTFIEGIEHFVRQRS</sequence>
<dbReference type="Proteomes" id="UP001589733">
    <property type="component" value="Unassembled WGS sequence"/>
</dbReference>
<dbReference type="PIRSF" id="PIRSF005572">
    <property type="entry name" value="NifS"/>
    <property type="match status" value="1"/>
</dbReference>
<dbReference type="GO" id="GO:0008483">
    <property type="term" value="F:transaminase activity"/>
    <property type="evidence" value="ECO:0007669"/>
    <property type="project" value="UniProtKB-KW"/>
</dbReference>
<dbReference type="EMBL" id="JBHLYR010000069">
    <property type="protein sequence ID" value="MFB9994910.1"/>
    <property type="molecule type" value="Genomic_DNA"/>
</dbReference>
<keyword evidence="5" id="KW-0663">Pyridoxal phosphate</keyword>
<keyword evidence="9" id="KW-1185">Reference proteome</keyword>
<evidence type="ECO:0000256" key="1">
    <source>
        <dbReference type="ARBA" id="ARBA00001933"/>
    </source>
</evidence>